<dbReference type="NCBIfam" id="TIGR02679">
    <property type="entry name" value="TIGR02679 family protein"/>
    <property type="match status" value="1"/>
</dbReference>
<evidence type="ECO:0000259" key="2">
    <source>
        <dbReference type="Pfam" id="PF11796"/>
    </source>
</evidence>
<dbReference type="GO" id="GO:0003677">
    <property type="term" value="F:DNA binding"/>
    <property type="evidence" value="ECO:0007669"/>
    <property type="project" value="InterPro"/>
</dbReference>
<dbReference type="InterPro" id="IPR024465">
    <property type="entry name" value="DUF2399"/>
</dbReference>
<sequence length="437" mass="50769">MNNGEECAKYFLSKREWKRCFELLRKKWEALGKTGGKIVLKDSTPQERQAIGRMMGSVYQESEVALALKDFEEMLQKTRFAPISLRELLEAYFGCEIHSNMDRKQEKEEKKRNFFESCRVYFENRDESEKEYILDWISAMEKMQSRGYAQVIREWQMDETQARKIVCTIGDALMEALKNTEDVPLAVFAAQISGNPHYLDRGYSSGRLFMQGLCLIQDKDYPQFSSEWKERLLSVHILPDDISSMVTTLGIHLQNGVKAHQAVEEFCRMREPVILTALNLRGATAAWTEEKRIYIVENEMVFTYLADKICEGQAALMCTSGQPRIAALEIIKLLVENNTEIYYSGDMDPEGMGIADRLWQKYPEKVHIWRMSGEDYKKAISNEEIDSRSMKMLNNLKNPELQNTARSLYQQKYAAYQENILIELCEDIQVIYYSTDS</sequence>
<gene>
    <name evidence="3" type="ORF">E1963_10195</name>
</gene>
<evidence type="ECO:0000313" key="3">
    <source>
        <dbReference type="EMBL" id="TDA21700.1"/>
    </source>
</evidence>
<dbReference type="InterPro" id="IPR013495">
    <property type="entry name" value="CHP02679"/>
</dbReference>
<keyword evidence="4" id="KW-1185">Reference proteome</keyword>
<feature type="domain" description="DUF2399" evidence="1">
    <location>
        <begin position="275"/>
        <end position="428"/>
    </location>
</feature>
<dbReference type="Gene3D" id="3.40.1360.10">
    <property type="match status" value="1"/>
</dbReference>
<dbReference type="InterPro" id="IPR036078">
    <property type="entry name" value="Spo11/TopoVI_A_sf"/>
</dbReference>
<dbReference type="SUPFAM" id="SSF56726">
    <property type="entry name" value="DNA topoisomerase IV, alpha subunit"/>
    <property type="match status" value="1"/>
</dbReference>
<evidence type="ECO:0000259" key="1">
    <source>
        <dbReference type="Pfam" id="PF09664"/>
    </source>
</evidence>
<proteinExistence type="predicted"/>
<dbReference type="Pfam" id="PF09664">
    <property type="entry name" value="DUF2399"/>
    <property type="match status" value="1"/>
</dbReference>
<dbReference type="EMBL" id="SMMX01000007">
    <property type="protein sequence ID" value="TDA21700.1"/>
    <property type="molecule type" value="Genomic_DNA"/>
</dbReference>
<name>A0A4V2WSI1_9FIRM</name>
<dbReference type="GO" id="GO:0005694">
    <property type="term" value="C:chromosome"/>
    <property type="evidence" value="ECO:0007669"/>
    <property type="project" value="InterPro"/>
</dbReference>
<protein>
    <submittedName>
        <fullName evidence="3">TIGR02679 family protein</fullName>
    </submittedName>
</protein>
<dbReference type="Proteomes" id="UP000295710">
    <property type="component" value="Unassembled WGS sequence"/>
</dbReference>
<organism evidence="3 4">
    <name type="scientific">Extibacter muris</name>
    <dbReference type="NCBI Taxonomy" id="1796622"/>
    <lineage>
        <taxon>Bacteria</taxon>
        <taxon>Bacillati</taxon>
        <taxon>Bacillota</taxon>
        <taxon>Clostridia</taxon>
        <taxon>Lachnospirales</taxon>
        <taxon>Lachnospiraceae</taxon>
        <taxon>Extibacter</taxon>
    </lineage>
</organism>
<dbReference type="AlphaFoldDB" id="A0A4V2WSI1"/>
<reference evidence="3 4" key="1">
    <citation type="journal article" date="2016" name="Nat. Microbiol.">
        <title>The Mouse Intestinal Bacterial Collection (miBC) provides host-specific insight into cultured diversity and functional potential of the gut microbiota.</title>
        <authorList>
            <person name="Lagkouvardos I."/>
            <person name="Pukall R."/>
            <person name="Abt B."/>
            <person name="Foesel B.U."/>
            <person name="Meier-Kolthoff J.P."/>
            <person name="Kumar N."/>
            <person name="Bresciani A."/>
            <person name="Martinez I."/>
            <person name="Just S."/>
            <person name="Ziegler C."/>
            <person name="Brugiroux S."/>
            <person name="Garzetti D."/>
            <person name="Wenning M."/>
            <person name="Bui T.P."/>
            <person name="Wang J."/>
            <person name="Hugenholtz F."/>
            <person name="Plugge C.M."/>
            <person name="Peterson D.A."/>
            <person name="Hornef M.W."/>
            <person name="Baines J.F."/>
            <person name="Smidt H."/>
            <person name="Walter J."/>
            <person name="Kristiansen K."/>
            <person name="Nielsen H.B."/>
            <person name="Haller D."/>
            <person name="Overmann J."/>
            <person name="Stecher B."/>
            <person name="Clavel T."/>
        </authorList>
    </citation>
    <scope>NUCLEOTIDE SEQUENCE [LARGE SCALE GENOMIC DNA]</scope>
    <source>
        <strain evidence="3 4">DSM 28560</strain>
    </source>
</reference>
<dbReference type="RefSeq" id="WP_132277689.1">
    <property type="nucleotide sequence ID" value="NZ_JAOBST010000002.1"/>
</dbReference>
<comment type="caution">
    <text evidence="3">The sequence shown here is derived from an EMBL/GenBank/DDBJ whole genome shotgun (WGS) entry which is preliminary data.</text>
</comment>
<dbReference type="InterPro" id="IPR024466">
    <property type="entry name" value="CHP02679_N"/>
</dbReference>
<dbReference type="Pfam" id="PF11796">
    <property type="entry name" value="DUF3323"/>
    <property type="match status" value="1"/>
</dbReference>
<feature type="domain" description="Conserved hypothetical protein CHP02679 N terminus" evidence="2">
    <location>
        <begin position="35"/>
        <end position="252"/>
    </location>
</feature>
<accession>A0A4V2WSI1</accession>
<evidence type="ECO:0000313" key="4">
    <source>
        <dbReference type="Proteomes" id="UP000295710"/>
    </source>
</evidence>